<dbReference type="InterPro" id="IPR015631">
    <property type="entry name" value="CD2/SLAM_rcpt"/>
</dbReference>
<evidence type="ECO:0000256" key="1">
    <source>
        <dbReference type="ARBA" id="ARBA00004370"/>
    </source>
</evidence>
<evidence type="ECO:0000313" key="9">
    <source>
        <dbReference type="RefSeq" id="XP_026050960.1"/>
    </source>
</evidence>
<evidence type="ECO:0000256" key="4">
    <source>
        <dbReference type="ARBA" id="ARBA00023180"/>
    </source>
</evidence>
<dbReference type="Proteomes" id="UP000515129">
    <property type="component" value="Chromosome 2"/>
</dbReference>
<evidence type="ECO:0000256" key="5">
    <source>
        <dbReference type="SAM" id="MobiDB-lite"/>
    </source>
</evidence>
<name>A0A6P6IT35_CARAU</name>
<feature type="region of interest" description="Disordered" evidence="5">
    <location>
        <begin position="281"/>
        <end position="312"/>
    </location>
</feature>
<dbReference type="OrthoDB" id="8955135at2759"/>
<keyword evidence="2 7" id="KW-0732">Signal</keyword>
<dbReference type="GO" id="GO:0016020">
    <property type="term" value="C:membrane"/>
    <property type="evidence" value="ECO:0007669"/>
    <property type="project" value="UniProtKB-SubCell"/>
</dbReference>
<reference evidence="9" key="1">
    <citation type="submission" date="2025-08" db="UniProtKB">
        <authorList>
            <consortium name="RefSeq"/>
        </authorList>
    </citation>
    <scope>IDENTIFICATION</scope>
    <source>
        <strain evidence="9">Wakin</strain>
        <tissue evidence="9">Muscle</tissue>
    </source>
</reference>
<keyword evidence="3 6" id="KW-0472">Membrane</keyword>
<evidence type="ECO:0000256" key="7">
    <source>
        <dbReference type="SAM" id="SignalP"/>
    </source>
</evidence>
<dbReference type="AlphaFoldDB" id="A0A6P6IT35"/>
<organism evidence="8 9">
    <name type="scientific">Carassius auratus</name>
    <name type="common">Goldfish</name>
    <dbReference type="NCBI Taxonomy" id="7957"/>
    <lineage>
        <taxon>Eukaryota</taxon>
        <taxon>Metazoa</taxon>
        <taxon>Chordata</taxon>
        <taxon>Craniata</taxon>
        <taxon>Vertebrata</taxon>
        <taxon>Euteleostomi</taxon>
        <taxon>Actinopterygii</taxon>
        <taxon>Neopterygii</taxon>
        <taxon>Teleostei</taxon>
        <taxon>Ostariophysi</taxon>
        <taxon>Cypriniformes</taxon>
        <taxon>Cyprinidae</taxon>
        <taxon>Cyprininae</taxon>
        <taxon>Carassius</taxon>
    </lineage>
</organism>
<feature type="compositionally biased region" description="Polar residues" evidence="5">
    <location>
        <begin position="281"/>
        <end position="310"/>
    </location>
</feature>
<keyword evidence="6" id="KW-1133">Transmembrane helix</keyword>
<comment type="subcellular location">
    <subcellularLocation>
        <location evidence="1">Membrane</location>
    </subcellularLocation>
</comment>
<dbReference type="InterPro" id="IPR036179">
    <property type="entry name" value="Ig-like_dom_sf"/>
</dbReference>
<keyword evidence="8" id="KW-1185">Reference proteome</keyword>
<evidence type="ECO:0000256" key="3">
    <source>
        <dbReference type="ARBA" id="ARBA00023136"/>
    </source>
</evidence>
<dbReference type="SUPFAM" id="SSF48726">
    <property type="entry name" value="Immunoglobulin"/>
    <property type="match status" value="1"/>
</dbReference>
<sequence>MMALRLLLSCVLLTPGFSAEIPVFVRTGDSVQLEIQTQELPEFEFLYWSNDKSENIVRYTSETKGVKLYPSYKDKVDFNNKTFSLTLKNIQKTESGLYTAKTSGESDKNIVTYRVSVMDAVEAPILTVNLISYSPDPCNFTCNGSNIIISSIYNGSSCSPEEASFSNKYTLRLSCPGDSIMCNYSNPVSWKNDTKMVNEICTVNKGQHKAATVFPLWVLVICLITLASASALAVIGFCIYKRKKGTQTNEQTIYAEVDDNIKPQNSLEMLEKSEYPQTVYDTAGDSGQTDVTNHTKPNDDPMSQSGSLSGKSKPMTIYCAIQQQPKPPKTETDHTIYGVVNKTSAKYESAHPQSE</sequence>
<dbReference type="KEGG" id="caua:113037830"/>
<dbReference type="RefSeq" id="XP_026050960.1">
    <property type="nucleotide sequence ID" value="XM_026195175.1"/>
</dbReference>
<evidence type="ECO:0000313" key="8">
    <source>
        <dbReference type="Proteomes" id="UP000515129"/>
    </source>
</evidence>
<keyword evidence="4" id="KW-0325">Glycoprotein</keyword>
<feature type="chain" id="PRO_5028154955" evidence="7">
    <location>
        <begin position="19"/>
        <end position="355"/>
    </location>
</feature>
<feature type="transmembrane region" description="Helical" evidence="6">
    <location>
        <begin position="214"/>
        <end position="240"/>
    </location>
</feature>
<dbReference type="Gene3D" id="2.60.40.10">
    <property type="entry name" value="Immunoglobulins"/>
    <property type="match status" value="1"/>
</dbReference>
<proteinExistence type="predicted"/>
<accession>A0A6P6IT35</accession>
<dbReference type="PANTHER" id="PTHR12080">
    <property type="entry name" value="SIGNALING LYMPHOCYTIC ACTIVATION MOLECULE"/>
    <property type="match status" value="1"/>
</dbReference>
<feature type="signal peptide" evidence="7">
    <location>
        <begin position="1"/>
        <end position="18"/>
    </location>
</feature>
<dbReference type="InterPro" id="IPR013783">
    <property type="entry name" value="Ig-like_fold"/>
</dbReference>
<evidence type="ECO:0000256" key="2">
    <source>
        <dbReference type="ARBA" id="ARBA00022729"/>
    </source>
</evidence>
<keyword evidence="6" id="KW-0812">Transmembrane</keyword>
<dbReference type="GeneID" id="113037830"/>
<gene>
    <name evidence="9" type="primary">LOC113037830</name>
</gene>
<protein>
    <submittedName>
        <fullName evidence="9">SLAM family member 9-like</fullName>
    </submittedName>
</protein>
<evidence type="ECO:0000256" key="6">
    <source>
        <dbReference type="SAM" id="Phobius"/>
    </source>
</evidence>
<dbReference type="PANTHER" id="PTHR12080:SF56">
    <property type="entry name" value="NATURAL KILLER CELL RECEPTOR 2B4"/>
    <property type="match status" value="1"/>
</dbReference>